<proteinExistence type="predicted"/>
<comment type="caution">
    <text evidence="1">The sequence shown here is derived from an EMBL/GenBank/DDBJ whole genome shotgun (WGS) entry which is preliminary data.</text>
</comment>
<dbReference type="EMBL" id="JBITYG010000006">
    <property type="protein sequence ID" value="MFI9103205.1"/>
    <property type="molecule type" value="Genomic_DNA"/>
</dbReference>
<reference evidence="1 2" key="1">
    <citation type="submission" date="2024-10" db="EMBL/GenBank/DDBJ databases">
        <title>The Natural Products Discovery Center: Release of the First 8490 Sequenced Strains for Exploring Actinobacteria Biosynthetic Diversity.</title>
        <authorList>
            <person name="Kalkreuter E."/>
            <person name="Kautsar S.A."/>
            <person name="Yang D."/>
            <person name="Bader C.D."/>
            <person name="Teijaro C.N."/>
            <person name="Fluegel L."/>
            <person name="Davis C.M."/>
            <person name="Simpson J.R."/>
            <person name="Lauterbach L."/>
            <person name="Steele A.D."/>
            <person name="Gui C."/>
            <person name="Meng S."/>
            <person name="Li G."/>
            <person name="Viehrig K."/>
            <person name="Ye F."/>
            <person name="Su P."/>
            <person name="Kiefer A.F."/>
            <person name="Nichols A."/>
            <person name="Cepeda A.J."/>
            <person name="Yan W."/>
            <person name="Fan B."/>
            <person name="Jiang Y."/>
            <person name="Adhikari A."/>
            <person name="Zheng C.-J."/>
            <person name="Schuster L."/>
            <person name="Cowan T.M."/>
            <person name="Smanski M.J."/>
            <person name="Chevrette M.G."/>
            <person name="De Carvalho L.P.S."/>
            <person name="Shen B."/>
        </authorList>
    </citation>
    <scope>NUCLEOTIDE SEQUENCE [LARGE SCALE GENOMIC DNA]</scope>
    <source>
        <strain evidence="1 2">NPDC053399</strain>
    </source>
</reference>
<accession>A0ABW8C9T9</accession>
<dbReference type="Proteomes" id="UP001614394">
    <property type="component" value="Unassembled WGS sequence"/>
</dbReference>
<organism evidence="1 2">
    <name type="scientific">Streptomyces fildesensis</name>
    <dbReference type="NCBI Taxonomy" id="375757"/>
    <lineage>
        <taxon>Bacteria</taxon>
        <taxon>Bacillati</taxon>
        <taxon>Actinomycetota</taxon>
        <taxon>Actinomycetes</taxon>
        <taxon>Kitasatosporales</taxon>
        <taxon>Streptomycetaceae</taxon>
        <taxon>Streptomyces</taxon>
    </lineage>
</organism>
<protein>
    <submittedName>
        <fullName evidence="1">Polyprenyl synthetase</fullName>
    </submittedName>
</protein>
<evidence type="ECO:0000313" key="2">
    <source>
        <dbReference type="Proteomes" id="UP001614394"/>
    </source>
</evidence>
<gene>
    <name evidence="1" type="ORF">ACIGXA_22050</name>
</gene>
<keyword evidence="2" id="KW-1185">Reference proteome</keyword>
<sequence>MGAGHTGGPGEQAVLLLAGLADLAAETLGSAANTVRALLGRSDMPDLAADAKQDLTARGRLVVDRYAAVPPAYLEVLAQHAVARRASGIDG</sequence>
<name>A0ABW8C9T9_9ACTN</name>
<evidence type="ECO:0000313" key="1">
    <source>
        <dbReference type="EMBL" id="MFI9103205.1"/>
    </source>
</evidence>
<dbReference type="RefSeq" id="WP_399651880.1">
    <property type="nucleotide sequence ID" value="NZ_JBITYG010000006.1"/>
</dbReference>